<dbReference type="InterPro" id="IPR032795">
    <property type="entry name" value="DUF3741-assoc"/>
</dbReference>
<evidence type="ECO:0000256" key="1">
    <source>
        <dbReference type="SAM" id="MobiDB-lite"/>
    </source>
</evidence>
<dbReference type="PANTHER" id="PTHR46836">
    <property type="entry name" value="AFADIN"/>
    <property type="match status" value="1"/>
</dbReference>
<dbReference type="InterPro" id="IPR022212">
    <property type="entry name" value="DUF3741"/>
</dbReference>
<organism evidence="5 6">
    <name type="scientific">Dichanthelium oligosanthes</name>
    <dbReference type="NCBI Taxonomy" id="888268"/>
    <lineage>
        <taxon>Eukaryota</taxon>
        <taxon>Viridiplantae</taxon>
        <taxon>Streptophyta</taxon>
        <taxon>Embryophyta</taxon>
        <taxon>Tracheophyta</taxon>
        <taxon>Spermatophyta</taxon>
        <taxon>Magnoliopsida</taxon>
        <taxon>Liliopsida</taxon>
        <taxon>Poales</taxon>
        <taxon>Poaceae</taxon>
        <taxon>PACMAD clade</taxon>
        <taxon>Panicoideae</taxon>
        <taxon>Panicodae</taxon>
        <taxon>Paniceae</taxon>
        <taxon>Dichantheliinae</taxon>
        <taxon>Dichanthelium</taxon>
    </lineage>
</organism>
<feature type="compositionally biased region" description="Basic and acidic residues" evidence="1">
    <location>
        <begin position="12"/>
        <end position="22"/>
    </location>
</feature>
<dbReference type="AlphaFoldDB" id="A0A1E5UIY1"/>
<dbReference type="Pfam" id="PF14383">
    <property type="entry name" value="VARLMGL"/>
    <property type="match status" value="1"/>
</dbReference>
<evidence type="ECO:0000259" key="3">
    <source>
        <dbReference type="Pfam" id="PF14309"/>
    </source>
</evidence>
<dbReference type="InterPro" id="IPR025486">
    <property type="entry name" value="DUF4378"/>
</dbReference>
<keyword evidence="6" id="KW-1185">Reference proteome</keyword>
<dbReference type="OrthoDB" id="1925259at2759"/>
<feature type="compositionally biased region" description="Polar residues" evidence="1">
    <location>
        <begin position="780"/>
        <end position="798"/>
    </location>
</feature>
<feature type="region of interest" description="Disordered" evidence="1">
    <location>
        <begin position="1"/>
        <end position="42"/>
    </location>
</feature>
<feature type="domain" description="DUF3741" evidence="4">
    <location>
        <begin position="107"/>
        <end position="124"/>
    </location>
</feature>
<evidence type="ECO:0000313" key="5">
    <source>
        <dbReference type="EMBL" id="OEL12836.1"/>
    </source>
</evidence>
<evidence type="ECO:0008006" key="7">
    <source>
        <dbReference type="Google" id="ProtNLM"/>
    </source>
</evidence>
<name>A0A1E5UIY1_9POAL</name>
<evidence type="ECO:0000259" key="2">
    <source>
        <dbReference type="Pfam" id="PF12552"/>
    </source>
</evidence>
<dbReference type="STRING" id="888268.A0A1E5UIY1"/>
<protein>
    <recommendedName>
        <fullName evidence="7">DUF4378 domain-containing protein</fullName>
    </recommendedName>
</protein>
<dbReference type="Pfam" id="PF14309">
    <property type="entry name" value="DUF4378"/>
    <property type="match status" value="1"/>
</dbReference>
<feature type="domain" description="DUF3741" evidence="2">
    <location>
        <begin position="204"/>
        <end position="245"/>
    </location>
</feature>
<feature type="compositionally biased region" description="Basic and acidic residues" evidence="1">
    <location>
        <begin position="143"/>
        <end position="155"/>
    </location>
</feature>
<dbReference type="Proteomes" id="UP000095767">
    <property type="component" value="Unassembled WGS sequence"/>
</dbReference>
<dbReference type="EMBL" id="LWDX02075641">
    <property type="protein sequence ID" value="OEL12836.1"/>
    <property type="molecule type" value="Genomic_DNA"/>
</dbReference>
<dbReference type="PANTHER" id="PTHR46836:SF8">
    <property type="entry name" value="AFADIN"/>
    <property type="match status" value="1"/>
</dbReference>
<proteinExistence type="predicted"/>
<feature type="region of interest" description="Disordered" evidence="1">
    <location>
        <begin position="619"/>
        <end position="641"/>
    </location>
</feature>
<feature type="compositionally biased region" description="Polar residues" evidence="1">
    <location>
        <begin position="275"/>
        <end position="284"/>
    </location>
</feature>
<feature type="domain" description="DUF4378" evidence="3">
    <location>
        <begin position="869"/>
        <end position="1016"/>
    </location>
</feature>
<accession>A0A1E5UIY1</accession>
<evidence type="ECO:0000313" key="6">
    <source>
        <dbReference type="Proteomes" id="UP000095767"/>
    </source>
</evidence>
<evidence type="ECO:0000259" key="4">
    <source>
        <dbReference type="Pfam" id="PF14383"/>
    </source>
</evidence>
<sequence length="1032" mass="114970">MASIARGRSRRREGDGSSERNAARSTVPSPDHQGVVSSRKQATYPGILPDSVLTNELLCPLSLSLTLFPSQFAAVNRQSKSRKTSVVPMKMLIDEEFSNDVNARHISPGAVGRLMGLDSLPSSGTHNQRRYTQSYVPKTSSDGFHDRNGLHEGIPHRRSADDIIDVFEVMEATKTKTHRSPRSKNGNTSSRFDKVDSADIDFIQQKFIDAKRLSTDESLHMSQEFNETLDTLVSNRDVLLEFLQKFDPVVRRDLHNRGSPSSTANCITILKPSRRNQVTGTESNFNEEKEVKNSLRKPYSNLSSQSRKEESGSLRQKLSRSSHQENTGKRGCPTRIVVLKPSLEKSHDIEGALPLHHEIPHSGYRKHKEYQDAGRWSPDTEDYMCQVPLGDSETLGRMGKGSREIAREITKQMRAARGGSRKHVKLETITFASDERPLSLPSVTKLKTPEAIHRSSETCDAWASSSINSSPTYSTETSVSKEAKKHLSNRWKKTHQFQDQVTDSDGCSTLGDVLALSDQDASKVATHKMACRKCPKGEVQSDRMQGSCIYPLSISSNDGWRDTATSKLTRSKSLPSSFIRGVQKSNNRKRAGSVRYNEFSMLKDVLKVGPHDSEYACRGRQRQSLGRDSTIHGDESDPMFPDNEERMVVEREIHVNYEEPVNSATVPDTSEHLLHPANIDHGPDAVGVPDTGSAILGSNRTPLSSAGQNQQMLKHTATALDGCLLDPNLDDMVTKDERIEYHDDSPAVYDPRIGSDSPVGTDHHQGDDNQTLCIPPDGSESPTSSNKDDQQSPVSVLESSMDAEDVYSGDFEKISADLQGKMQLRLLKRETTDRGDDTELFILSDDETACQPFPEMEESQAFRDEEERDFSYVLDMLTGLGIHTANQDELLENCYLLECPACPDLYDELENKYSSLILWPPAERKLLFNITSAVLGDIITSLMQSCSKGLLRMCSPGWDQDEFAEMVWQRVVQLRQEMEFNQESLLLSVEWAGSEDGAYLVGSDIGSILQEDLLEEIVADFLRVAKSAKLCG</sequence>
<feature type="region of interest" description="Disordered" evidence="1">
    <location>
        <begin position="275"/>
        <end position="334"/>
    </location>
</feature>
<gene>
    <name evidence="5" type="ORF">BAE44_0026144</name>
</gene>
<dbReference type="Pfam" id="PF12552">
    <property type="entry name" value="DUF3741"/>
    <property type="match status" value="1"/>
</dbReference>
<feature type="region of interest" description="Disordered" evidence="1">
    <location>
        <begin position="136"/>
        <end position="155"/>
    </location>
</feature>
<feature type="region of interest" description="Disordered" evidence="1">
    <location>
        <begin position="739"/>
        <end position="800"/>
    </location>
</feature>
<comment type="caution">
    <text evidence="5">The sequence shown here is derived from an EMBL/GenBank/DDBJ whole genome shotgun (WGS) entry which is preliminary data.</text>
</comment>
<reference evidence="5 6" key="1">
    <citation type="submission" date="2016-09" db="EMBL/GenBank/DDBJ databases">
        <title>The draft genome of Dichanthelium oligosanthes: A C3 panicoid grass species.</title>
        <authorList>
            <person name="Studer A.J."/>
            <person name="Schnable J.C."/>
            <person name="Brutnell T.P."/>
        </authorList>
    </citation>
    <scope>NUCLEOTIDE SEQUENCE [LARGE SCALE GENOMIC DNA]</scope>
    <source>
        <strain evidence="6">cv. Kellogg 1175</strain>
        <tissue evidence="5">Leaf</tissue>
    </source>
</reference>